<dbReference type="OrthoDB" id="2447950at2759"/>
<dbReference type="Gene3D" id="3.90.79.10">
    <property type="entry name" value="Nucleoside Triphosphate Pyrophosphohydrolase"/>
    <property type="match status" value="1"/>
</dbReference>
<evidence type="ECO:0000313" key="2">
    <source>
        <dbReference type="Proteomes" id="UP000789405"/>
    </source>
</evidence>
<keyword evidence="2" id="KW-1185">Reference proteome</keyword>
<gene>
    <name evidence="1" type="ORF">DERYTH_LOCUS451</name>
</gene>
<dbReference type="EMBL" id="CAJVPY010000100">
    <property type="protein sequence ID" value="CAG8449867.1"/>
    <property type="molecule type" value="Genomic_DNA"/>
</dbReference>
<evidence type="ECO:0000313" key="1">
    <source>
        <dbReference type="EMBL" id="CAG8449867.1"/>
    </source>
</evidence>
<accession>A0A9N8VGG1</accession>
<protein>
    <submittedName>
        <fullName evidence="1">24971_t:CDS:1</fullName>
    </submittedName>
</protein>
<reference evidence="1" key="1">
    <citation type="submission" date="2021-06" db="EMBL/GenBank/DDBJ databases">
        <authorList>
            <person name="Kallberg Y."/>
            <person name="Tangrot J."/>
            <person name="Rosling A."/>
        </authorList>
    </citation>
    <scope>NUCLEOTIDE SEQUENCE</scope>
    <source>
        <strain evidence="1">MA453B</strain>
    </source>
</reference>
<dbReference type="AlphaFoldDB" id="A0A9N8VGG1"/>
<organism evidence="1 2">
    <name type="scientific">Dentiscutata erythropus</name>
    <dbReference type="NCBI Taxonomy" id="1348616"/>
    <lineage>
        <taxon>Eukaryota</taxon>
        <taxon>Fungi</taxon>
        <taxon>Fungi incertae sedis</taxon>
        <taxon>Mucoromycota</taxon>
        <taxon>Glomeromycotina</taxon>
        <taxon>Glomeromycetes</taxon>
        <taxon>Diversisporales</taxon>
        <taxon>Gigasporaceae</taxon>
        <taxon>Dentiscutata</taxon>
    </lineage>
</organism>
<proteinExistence type="predicted"/>
<dbReference type="Proteomes" id="UP000789405">
    <property type="component" value="Unassembled WGS sequence"/>
</dbReference>
<comment type="caution">
    <text evidence="1">The sequence shown here is derived from an EMBL/GenBank/DDBJ whole genome shotgun (WGS) entry which is preliminary data.</text>
</comment>
<sequence length="416" mass="49269">MPKIQKENNKCFTLFSKREIFSADKINKYVALKDFLESLEKLQNEQIALISQIEEKMLINRKNKNYNIAKQWLEKVHKGTSLEYPFNFNVKYITKNNETFIIQRSLRNHGTPNYNFTKKYNLNLKLTYCDSCDSLFRRKYCKKCKRKLFNEGNDFNKDIIIDISDYELTASEKFSIYENDDFVVNDNNSGKNYYYNDCKAYHFSEFHICVTISEQGFSGDFTIAKNQITELIAINLNLLQQKKEIIDKYENEVKEFFINLLVNPDQNEAYEKCSVCKTFEEAKIKITEKQLNYIDSYTGFRKFPDGAEYMFRTLIYFTITDQIPENTEPEKHDDWFLCDMKDLKDQLLTDSLKLKLDKIIDSVGRKCTSLKHSKKKKINNEDNNARIENENFLVGTSISEREIVEKDSRHGNFQKE</sequence>
<name>A0A9N8VGG1_9GLOM</name>